<evidence type="ECO:0000256" key="2">
    <source>
        <dbReference type="ARBA" id="ARBA00023015"/>
    </source>
</evidence>
<feature type="compositionally biased region" description="Low complexity" evidence="6">
    <location>
        <begin position="200"/>
        <end position="221"/>
    </location>
</feature>
<accession>A0A915Q7R1</accession>
<feature type="compositionally biased region" description="Polar residues" evidence="6">
    <location>
        <begin position="253"/>
        <end position="266"/>
    </location>
</feature>
<dbReference type="InterPro" id="IPR057321">
    <property type="entry name" value="RFX1-4/6/8-like_BCD"/>
</dbReference>
<dbReference type="GO" id="GO:0000978">
    <property type="term" value="F:RNA polymerase II cis-regulatory region sequence-specific DNA binding"/>
    <property type="evidence" value="ECO:0007669"/>
    <property type="project" value="TreeGrafter"/>
</dbReference>
<dbReference type="PANTHER" id="PTHR12619">
    <property type="entry name" value="RFX TRANSCRIPTION FACTOR FAMILY"/>
    <property type="match status" value="1"/>
</dbReference>
<dbReference type="Pfam" id="PF25340">
    <property type="entry name" value="BCD_RFX"/>
    <property type="match status" value="1"/>
</dbReference>
<comment type="subcellular location">
    <subcellularLocation>
        <location evidence="1">Nucleus</location>
    </subcellularLocation>
</comment>
<evidence type="ECO:0000256" key="1">
    <source>
        <dbReference type="ARBA" id="ARBA00004123"/>
    </source>
</evidence>
<protein>
    <submittedName>
        <fullName evidence="9">RFX-type winged-helix domain-containing protein</fullName>
    </submittedName>
</protein>
<dbReference type="Pfam" id="PF02257">
    <property type="entry name" value="RFX_DNA_binding"/>
    <property type="match status" value="1"/>
</dbReference>
<evidence type="ECO:0000259" key="7">
    <source>
        <dbReference type="PROSITE" id="PS51526"/>
    </source>
</evidence>
<evidence type="ECO:0000313" key="8">
    <source>
        <dbReference type="Proteomes" id="UP000887581"/>
    </source>
</evidence>
<dbReference type="Gene3D" id="1.10.10.10">
    <property type="entry name" value="Winged helix-like DNA-binding domain superfamily/Winged helix DNA-binding domain"/>
    <property type="match status" value="1"/>
</dbReference>
<dbReference type="WBParaSite" id="sdigi.contig85.g3949.t1">
    <property type="protein sequence ID" value="sdigi.contig85.g3949.t1"/>
    <property type="gene ID" value="sdigi.contig85.g3949"/>
</dbReference>
<evidence type="ECO:0000256" key="4">
    <source>
        <dbReference type="ARBA" id="ARBA00023163"/>
    </source>
</evidence>
<dbReference type="GO" id="GO:0005634">
    <property type="term" value="C:nucleus"/>
    <property type="evidence" value="ECO:0007669"/>
    <property type="project" value="UniProtKB-SubCell"/>
</dbReference>
<feature type="region of interest" description="Disordered" evidence="6">
    <location>
        <begin position="187"/>
        <end position="268"/>
    </location>
</feature>
<dbReference type="PROSITE" id="PS51526">
    <property type="entry name" value="RFX_DBD"/>
    <property type="match status" value="1"/>
</dbReference>
<dbReference type="Proteomes" id="UP000887581">
    <property type="component" value="Unplaced"/>
</dbReference>
<feature type="compositionally biased region" description="Low complexity" evidence="6">
    <location>
        <begin position="229"/>
        <end position="252"/>
    </location>
</feature>
<dbReference type="InterPro" id="IPR039779">
    <property type="entry name" value="RFX-like"/>
</dbReference>
<evidence type="ECO:0000256" key="5">
    <source>
        <dbReference type="ARBA" id="ARBA00023242"/>
    </source>
</evidence>
<keyword evidence="2" id="KW-0805">Transcription regulation</keyword>
<reference evidence="9" key="1">
    <citation type="submission" date="2022-11" db="UniProtKB">
        <authorList>
            <consortium name="WormBaseParasite"/>
        </authorList>
    </citation>
    <scope>IDENTIFICATION</scope>
</reference>
<keyword evidence="8" id="KW-1185">Reference proteome</keyword>
<evidence type="ECO:0000256" key="3">
    <source>
        <dbReference type="ARBA" id="ARBA00023125"/>
    </source>
</evidence>
<dbReference type="FunFam" id="1.10.10.10:FF:000017">
    <property type="entry name" value="transcription factor RFX3 isoform X1"/>
    <property type="match status" value="1"/>
</dbReference>
<dbReference type="PANTHER" id="PTHR12619:SF33">
    <property type="entry name" value="RFX, ISOFORM H"/>
    <property type="match status" value="1"/>
</dbReference>
<organism evidence="8 9">
    <name type="scientific">Setaria digitata</name>
    <dbReference type="NCBI Taxonomy" id="48799"/>
    <lineage>
        <taxon>Eukaryota</taxon>
        <taxon>Metazoa</taxon>
        <taxon>Ecdysozoa</taxon>
        <taxon>Nematoda</taxon>
        <taxon>Chromadorea</taxon>
        <taxon>Rhabditida</taxon>
        <taxon>Spirurina</taxon>
        <taxon>Spiruromorpha</taxon>
        <taxon>Filarioidea</taxon>
        <taxon>Setariidae</taxon>
        <taxon>Setaria</taxon>
    </lineage>
</organism>
<sequence>MVSCRNATYVYTAEYPPYYQYQPIHSPTQTYVIQQQGSPGSVEEDVGAQLGHTTRASPATDHSKKIKIKKKEPLKQRVEPQFIFLFSFQIQWLINNYEPADGTSLPRCTLYSHYIKHCNENKLEPVNAASFGKLIRSVFHGLRTRRLGTRGNSKYHYYGIRIKPDSPLNRGTGAVMALGEDYSRTPVMSSAHSVNQLPPRSASRRSNLGSSSIISRRNNPSMETDTVLSQSTNSRSSPSSNYEHSTSSNHSSFNTYRNQNPNSSVGGDNCTDMDREVLGDGEVPQIGIPDMEGLEHYLQPLGLTLQHAVRFIESYTTNCAEILECVKQLHFDMVEECWVTFWQPENDQEDMEDEDCTSNEKTLKGLSQIQLFRLCTVPQMQAFVQNMDFSFYQVVVEVLIPDVLSSNMSGALTLQIRNFAKSLEIQLKKAMQGAPDVIQKKKLIAVRTLAQTLRRYTSLNHLASAARGVLQKPDQIQQMLQDFSRVDIASVQDQAGWICDCDPVLVSNLQSDFRENLQKQKSLEQWAEWMEAVVDQVLAKYHDKPYNVLADVSKQFLKNWSFYSSMIIRDLTLRSAQSFGSFHLIRLLFDEYLLYLVELRLAKASNKPVIYVMTQVMENVTANETTTVGADGVEILTPQPVIASNGISLLSAGNNSHFFNSLEAQPGVNIVYMDERSGETQTIHYVGVGANTPAHMDTLEQIVQSSGKFGFEN</sequence>
<feature type="compositionally biased region" description="Polar residues" evidence="6">
    <location>
        <begin position="187"/>
        <end position="198"/>
    </location>
</feature>
<evidence type="ECO:0000313" key="9">
    <source>
        <dbReference type="WBParaSite" id="sdigi.contig85.g3949.t1"/>
    </source>
</evidence>
<feature type="domain" description="RFX-type winged-helix" evidence="7">
    <location>
        <begin position="89"/>
        <end position="164"/>
    </location>
</feature>
<proteinExistence type="predicted"/>
<dbReference type="SUPFAM" id="SSF46785">
    <property type="entry name" value="Winged helix' DNA-binding domain"/>
    <property type="match status" value="1"/>
</dbReference>
<dbReference type="InterPro" id="IPR003150">
    <property type="entry name" value="DNA-bd_RFX"/>
</dbReference>
<keyword evidence="4" id="KW-0804">Transcription</keyword>
<evidence type="ECO:0000256" key="6">
    <source>
        <dbReference type="SAM" id="MobiDB-lite"/>
    </source>
</evidence>
<dbReference type="GO" id="GO:0000981">
    <property type="term" value="F:DNA-binding transcription factor activity, RNA polymerase II-specific"/>
    <property type="evidence" value="ECO:0007669"/>
    <property type="project" value="TreeGrafter"/>
</dbReference>
<keyword evidence="3" id="KW-0238">DNA-binding</keyword>
<name>A0A915Q7R1_9BILA</name>
<dbReference type="AlphaFoldDB" id="A0A915Q7R1"/>
<dbReference type="InterPro" id="IPR036390">
    <property type="entry name" value="WH_DNA-bd_sf"/>
</dbReference>
<dbReference type="InterPro" id="IPR036388">
    <property type="entry name" value="WH-like_DNA-bd_sf"/>
</dbReference>
<keyword evidence="5" id="KW-0539">Nucleus</keyword>